<organism evidence="1 2">
    <name type="scientific">Pedobacter cryoconitis</name>
    <dbReference type="NCBI Taxonomy" id="188932"/>
    <lineage>
        <taxon>Bacteria</taxon>
        <taxon>Pseudomonadati</taxon>
        <taxon>Bacteroidota</taxon>
        <taxon>Sphingobacteriia</taxon>
        <taxon>Sphingobacteriales</taxon>
        <taxon>Sphingobacteriaceae</taxon>
        <taxon>Pedobacter</taxon>
    </lineage>
</organism>
<proteinExistence type="predicted"/>
<accession>A0A7X0IZK0</accession>
<dbReference type="InterPro" id="IPR027417">
    <property type="entry name" value="P-loop_NTPase"/>
</dbReference>
<reference evidence="1 2" key="1">
    <citation type="submission" date="2020-08" db="EMBL/GenBank/DDBJ databases">
        <title>Genomic Encyclopedia of Type Strains, Phase IV (KMG-V): Genome sequencing to study the core and pangenomes of soil and plant-associated prokaryotes.</title>
        <authorList>
            <person name="Whitman W."/>
        </authorList>
    </citation>
    <scope>NUCLEOTIDE SEQUENCE [LARGE SCALE GENOMIC DNA]</scope>
    <source>
        <strain evidence="1 2">M2T3</strain>
    </source>
</reference>
<dbReference type="EMBL" id="JACHCC010000001">
    <property type="protein sequence ID" value="MBB6498180.1"/>
    <property type="molecule type" value="Genomic_DNA"/>
</dbReference>
<evidence type="ECO:0000313" key="1">
    <source>
        <dbReference type="EMBL" id="MBB6498180.1"/>
    </source>
</evidence>
<dbReference type="SUPFAM" id="SSF52540">
    <property type="entry name" value="P-loop containing nucleoside triphosphate hydrolases"/>
    <property type="match status" value="1"/>
</dbReference>
<dbReference type="Proteomes" id="UP000521017">
    <property type="component" value="Unassembled WGS sequence"/>
</dbReference>
<name>A0A7X0IZK0_9SPHI</name>
<gene>
    <name evidence="1" type="ORF">HDF25_000304</name>
</gene>
<sequence>MARRLFIVAGPNGSGKSLFSKVLTESDFEVFDGDKHMTDLSARFTETPSKDLWNYINILSSLRENKLQLNPVLIMPMKPILVRISLWHLLLNFVKMVMKYI</sequence>
<comment type="caution">
    <text evidence="1">The sequence shown here is derived from an EMBL/GenBank/DDBJ whole genome shotgun (WGS) entry which is preliminary data.</text>
</comment>
<protein>
    <submittedName>
        <fullName evidence="1">Uncharacterized protein</fullName>
    </submittedName>
</protein>
<evidence type="ECO:0000313" key="2">
    <source>
        <dbReference type="Proteomes" id="UP000521017"/>
    </source>
</evidence>
<dbReference type="AlphaFoldDB" id="A0A7X0IZK0"/>